<dbReference type="HAMAP" id="MF_00184">
    <property type="entry name" value="Thr_tRNA_synth"/>
    <property type="match status" value="1"/>
</dbReference>
<dbReference type="OrthoDB" id="5423599at2759"/>
<evidence type="ECO:0000313" key="14">
    <source>
        <dbReference type="Proteomes" id="UP000316726"/>
    </source>
</evidence>
<dbReference type="FunFam" id="3.40.50.800:FF:000001">
    <property type="entry name" value="Threonine--tRNA ligase"/>
    <property type="match status" value="1"/>
</dbReference>
<dbReference type="STRING" id="1764295.A0A5B8MBA5"/>
<evidence type="ECO:0000256" key="5">
    <source>
        <dbReference type="ARBA" id="ARBA00022741"/>
    </source>
</evidence>
<dbReference type="GO" id="GO:0006435">
    <property type="term" value="P:threonyl-tRNA aminoacylation"/>
    <property type="evidence" value="ECO:0007669"/>
    <property type="project" value="InterPro"/>
</dbReference>
<dbReference type="NCBIfam" id="TIGR00418">
    <property type="entry name" value="thrS"/>
    <property type="match status" value="1"/>
</dbReference>
<dbReference type="SUPFAM" id="SSF55186">
    <property type="entry name" value="ThrRS/AlaRS common domain"/>
    <property type="match status" value="1"/>
</dbReference>
<dbReference type="InterPro" id="IPR004154">
    <property type="entry name" value="Anticodon-bd"/>
</dbReference>
<dbReference type="InterPro" id="IPR002320">
    <property type="entry name" value="Thr-tRNA-ligase_IIa"/>
</dbReference>
<keyword evidence="3" id="KW-0436">Ligase</keyword>
<evidence type="ECO:0000256" key="10">
    <source>
        <dbReference type="ARBA" id="ARBA00031900"/>
    </source>
</evidence>
<proteinExistence type="inferred from homology"/>
<dbReference type="InterPro" id="IPR047246">
    <property type="entry name" value="ThrRS_anticodon"/>
</dbReference>
<dbReference type="Gene3D" id="3.30.930.10">
    <property type="entry name" value="Bira Bifunctional Protein, Domain 2"/>
    <property type="match status" value="1"/>
</dbReference>
<keyword evidence="9 13" id="KW-0030">Aminoacyl-tRNA synthetase</keyword>
<dbReference type="AlphaFoldDB" id="A0A5B8MBA5"/>
<dbReference type="EC" id="6.1.1.3" evidence="2"/>
<dbReference type="Pfam" id="PF03129">
    <property type="entry name" value="HGTP_anticodon"/>
    <property type="match status" value="1"/>
</dbReference>
<accession>A0A5B8MBA5</accession>
<dbReference type="EMBL" id="CP031034">
    <property type="protein sequence ID" value="QDZ17666.1"/>
    <property type="molecule type" value="Genomic_DNA"/>
</dbReference>
<evidence type="ECO:0000256" key="3">
    <source>
        <dbReference type="ARBA" id="ARBA00022598"/>
    </source>
</evidence>
<comment type="similarity">
    <text evidence="1">Belongs to the class-II aminoacyl-tRNA synthetase family.</text>
</comment>
<gene>
    <name evidence="13" type="ORF">A3770_01p01840</name>
</gene>
<dbReference type="PROSITE" id="PS50862">
    <property type="entry name" value="AA_TRNA_LIGASE_II"/>
    <property type="match status" value="1"/>
</dbReference>
<dbReference type="FunFam" id="3.30.930.10:FF:000002">
    <property type="entry name" value="Threonine--tRNA ligase"/>
    <property type="match status" value="1"/>
</dbReference>
<dbReference type="InterPro" id="IPR033728">
    <property type="entry name" value="ThrRS_core"/>
</dbReference>
<comment type="catalytic activity">
    <reaction evidence="11">
        <text>tRNA(Thr) + L-threonine + ATP = L-threonyl-tRNA(Thr) + AMP + diphosphate + H(+)</text>
        <dbReference type="Rhea" id="RHEA:24624"/>
        <dbReference type="Rhea" id="RHEA-COMP:9670"/>
        <dbReference type="Rhea" id="RHEA-COMP:9704"/>
        <dbReference type="ChEBI" id="CHEBI:15378"/>
        <dbReference type="ChEBI" id="CHEBI:30616"/>
        <dbReference type="ChEBI" id="CHEBI:33019"/>
        <dbReference type="ChEBI" id="CHEBI:57926"/>
        <dbReference type="ChEBI" id="CHEBI:78442"/>
        <dbReference type="ChEBI" id="CHEBI:78534"/>
        <dbReference type="ChEBI" id="CHEBI:456215"/>
        <dbReference type="EC" id="6.1.1.3"/>
    </reaction>
</comment>
<dbReference type="CDD" id="cd00771">
    <property type="entry name" value="ThrRS_core"/>
    <property type="match status" value="1"/>
</dbReference>
<dbReference type="Gene3D" id="3.30.980.10">
    <property type="entry name" value="Threonyl-trna Synthetase, Chain A, domain 2"/>
    <property type="match status" value="1"/>
</dbReference>
<dbReference type="PANTHER" id="PTHR11451">
    <property type="entry name" value="THREONINE-TRNA LIGASE"/>
    <property type="match status" value="1"/>
</dbReference>
<keyword evidence="8" id="KW-0648">Protein biosynthesis</keyword>
<evidence type="ECO:0000256" key="1">
    <source>
        <dbReference type="ARBA" id="ARBA00008226"/>
    </source>
</evidence>
<dbReference type="Gene3D" id="3.30.54.20">
    <property type="match status" value="1"/>
</dbReference>
<keyword evidence="14" id="KW-1185">Reference proteome</keyword>
<dbReference type="GO" id="GO:0046872">
    <property type="term" value="F:metal ion binding"/>
    <property type="evidence" value="ECO:0007669"/>
    <property type="project" value="UniProtKB-KW"/>
</dbReference>
<dbReference type="InterPro" id="IPR006195">
    <property type="entry name" value="aa-tRNA-synth_II"/>
</dbReference>
<dbReference type="GO" id="GO:0005524">
    <property type="term" value="F:ATP binding"/>
    <property type="evidence" value="ECO:0007669"/>
    <property type="project" value="UniProtKB-KW"/>
</dbReference>
<dbReference type="InterPro" id="IPR018163">
    <property type="entry name" value="Thr/Ala-tRNA-synth_IIc_edit"/>
</dbReference>
<evidence type="ECO:0000256" key="4">
    <source>
        <dbReference type="ARBA" id="ARBA00022723"/>
    </source>
</evidence>
<dbReference type="Gene3D" id="3.40.50.800">
    <property type="entry name" value="Anticodon-binding domain"/>
    <property type="match status" value="1"/>
</dbReference>
<protein>
    <recommendedName>
        <fullName evidence="2">threonine--tRNA ligase</fullName>
        <ecNumber evidence="2">6.1.1.3</ecNumber>
    </recommendedName>
    <alternativeName>
        <fullName evidence="10">Threonyl-tRNA synthetase</fullName>
    </alternativeName>
</protein>
<keyword evidence="5" id="KW-0547">Nucleotide-binding</keyword>
<keyword evidence="6" id="KW-0862">Zinc</keyword>
<dbReference type="GO" id="GO:0004829">
    <property type="term" value="F:threonine-tRNA ligase activity"/>
    <property type="evidence" value="ECO:0007669"/>
    <property type="project" value="UniProtKB-EC"/>
</dbReference>
<name>A0A5B8MBA5_9CHLO</name>
<evidence type="ECO:0000259" key="12">
    <source>
        <dbReference type="PROSITE" id="PS50862"/>
    </source>
</evidence>
<dbReference type="GO" id="GO:0009570">
    <property type="term" value="C:chloroplast stroma"/>
    <property type="evidence" value="ECO:0007669"/>
    <property type="project" value="TreeGrafter"/>
</dbReference>
<dbReference type="CDD" id="cd00860">
    <property type="entry name" value="ThrRS_anticodon"/>
    <property type="match status" value="1"/>
</dbReference>
<dbReference type="SMART" id="SM00863">
    <property type="entry name" value="tRNA_SAD"/>
    <property type="match status" value="1"/>
</dbReference>
<evidence type="ECO:0000256" key="8">
    <source>
        <dbReference type="ARBA" id="ARBA00022917"/>
    </source>
</evidence>
<dbReference type="SUPFAM" id="SSF52954">
    <property type="entry name" value="Class II aaRS ABD-related"/>
    <property type="match status" value="1"/>
</dbReference>
<evidence type="ECO:0000256" key="7">
    <source>
        <dbReference type="ARBA" id="ARBA00022840"/>
    </source>
</evidence>
<evidence type="ECO:0000256" key="9">
    <source>
        <dbReference type="ARBA" id="ARBA00023146"/>
    </source>
</evidence>
<dbReference type="InterPro" id="IPR036621">
    <property type="entry name" value="Anticodon-bd_dom_sf"/>
</dbReference>
<dbReference type="InterPro" id="IPR012947">
    <property type="entry name" value="tRNA_SAD"/>
</dbReference>
<evidence type="ECO:0000256" key="6">
    <source>
        <dbReference type="ARBA" id="ARBA00022833"/>
    </source>
</evidence>
<dbReference type="Pfam" id="PF00587">
    <property type="entry name" value="tRNA-synt_2b"/>
    <property type="match status" value="1"/>
</dbReference>
<feature type="domain" description="Aminoacyl-transfer RNA synthetases class-II family profile" evidence="12">
    <location>
        <begin position="281"/>
        <end position="575"/>
    </location>
</feature>
<sequence length="678" mass="77078">MGRMTSLRAVLSRLDAPGGAVATRRALSSSRLGGAALTARKSCVTCRAADRGVYERLATRRLVHTSAAVSSTQRQSADAKPEVEVVLKTSDESETLLKLRHTSSHVLAQAVQKLFPGAQVTIGPWTEMGFYYDFDLEEPFTDSDLKKIRKEMIRIIKKKLPMWEETVSVEEARKRIDSNQEPYKLEILDSILARDPEAVITIWHTGEVGSDDHWWDLCGGPHMESTGHINPKGLALENVSGAYWRGDEKNKMLQRVYGTTWETSAELQAYKKMKQEALKRDHRKLGAQLNLFSIQQEDAGGGLVFWHPKGATVRNQIEEHWRNIHIANGYDLVYTPHIAKIDLWKTSGHFDFYGESMFKGMEVDEDEYQLRPMNCPFHVELYKNSPHSYREFPLRWAELGTVYRYEKSGALHGLFRVRGFTQDDAHIFCLPSQVTDEIQNVLNLVEDVLSAYEFTEYEINLSTRPEKYVGSDDVWELSENALKEALGRKGWDYTEDVGGGAFYGPKIDIKIKDAIGRKWQCSTIQVDFNLPERFDMEYVDENNERPRPIMIHRAIFGSIERFFGVLLESYAGLFPLWLAPVQARIVCVTDGVNEYAAECLELFKSYGLRVDMAGGESLGKLVRNAEVQKIPLVFVIGNSEVEAKTLSVRSRHQGDLGSMKPEDVIKEMKQAVVERSRY</sequence>
<evidence type="ECO:0000313" key="13">
    <source>
        <dbReference type="EMBL" id="QDZ17666.1"/>
    </source>
</evidence>
<dbReference type="Pfam" id="PF07973">
    <property type="entry name" value="tRNA_SAD"/>
    <property type="match status" value="1"/>
</dbReference>
<dbReference type="PANTHER" id="PTHR11451:SF44">
    <property type="entry name" value="THREONINE--TRNA LIGASE, CHLOROPLASTIC_MITOCHONDRIAL 2"/>
    <property type="match status" value="1"/>
</dbReference>
<dbReference type="SUPFAM" id="SSF55681">
    <property type="entry name" value="Class II aaRS and biotin synthetases"/>
    <property type="match status" value="1"/>
</dbReference>
<evidence type="ECO:0000256" key="2">
    <source>
        <dbReference type="ARBA" id="ARBA00013163"/>
    </source>
</evidence>
<dbReference type="Proteomes" id="UP000316726">
    <property type="component" value="Chromosome 1"/>
</dbReference>
<keyword evidence="7" id="KW-0067">ATP-binding</keyword>
<evidence type="ECO:0000256" key="11">
    <source>
        <dbReference type="ARBA" id="ARBA00049515"/>
    </source>
</evidence>
<organism evidence="13 14">
    <name type="scientific">Chloropicon primus</name>
    <dbReference type="NCBI Taxonomy" id="1764295"/>
    <lineage>
        <taxon>Eukaryota</taxon>
        <taxon>Viridiplantae</taxon>
        <taxon>Chlorophyta</taxon>
        <taxon>Chloropicophyceae</taxon>
        <taxon>Chloropicales</taxon>
        <taxon>Chloropicaceae</taxon>
        <taxon>Chloropicon</taxon>
    </lineage>
</organism>
<keyword evidence="4" id="KW-0479">Metal-binding</keyword>
<dbReference type="InterPro" id="IPR045864">
    <property type="entry name" value="aa-tRNA-synth_II/BPL/LPL"/>
</dbReference>
<reference evidence="13 14" key="1">
    <citation type="submission" date="2018-07" db="EMBL/GenBank/DDBJ databases">
        <title>The complete nuclear genome of the prasinophyte Chloropicon primus (CCMP1205).</title>
        <authorList>
            <person name="Pombert J.-F."/>
            <person name="Otis C."/>
            <person name="Turmel M."/>
            <person name="Lemieux C."/>
        </authorList>
    </citation>
    <scope>NUCLEOTIDE SEQUENCE [LARGE SCALE GENOMIC DNA]</scope>
    <source>
        <strain evidence="13 14">CCMP1205</strain>
    </source>
</reference>
<dbReference type="PRINTS" id="PR01047">
    <property type="entry name" value="TRNASYNTHTHR"/>
</dbReference>
<dbReference type="InterPro" id="IPR002314">
    <property type="entry name" value="aa-tRNA-synt_IIb"/>
</dbReference>